<dbReference type="PANTHER" id="PTHR42756">
    <property type="entry name" value="TRANSCRIPTIONAL REGULATOR, MARR"/>
    <property type="match status" value="1"/>
</dbReference>
<organism evidence="5 6">
    <name type="scientific">Halostreptopolyspora alba</name>
    <dbReference type="NCBI Taxonomy" id="2487137"/>
    <lineage>
        <taxon>Bacteria</taxon>
        <taxon>Bacillati</taxon>
        <taxon>Actinomycetota</taxon>
        <taxon>Actinomycetes</taxon>
        <taxon>Streptosporangiales</taxon>
        <taxon>Nocardiopsidaceae</taxon>
        <taxon>Halostreptopolyspora</taxon>
    </lineage>
</organism>
<evidence type="ECO:0000313" key="5">
    <source>
        <dbReference type="EMBL" id="RNL82571.1"/>
    </source>
</evidence>
<dbReference type="InterPro" id="IPR036388">
    <property type="entry name" value="WH-like_DNA-bd_sf"/>
</dbReference>
<evidence type="ECO:0000256" key="3">
    <source>
        <dbReference type="ARBA" id="ARBA00023163"/>
    </source>
</evidence>
<evidence type="ECO:0000256" key="2">
    <source>
        <dbReference type="ARBA" id="ARBA00023125"/>
    </source>
</evidence>
<dbReference type="OrthoDB" id="3177763at2"/>
<dbReference type="SMART" id="SM00347">
    <property type="entry name" value="HTH_MARR"/>
    <property type="match status" value="1"/>
</dbReference>
<keyword evidence="2" id="KW-0238">DNA-binding</keyword>
<comment type="caution">
    <text evidence="5">The sequence shown here is derived from an EMBL/GenBank/DDBJ whole genome shotgun (WGS) entry which is preliminary data.</text>
</comment>
<dbReference type="GO" id="GO:0003700">
    <property type="term" value="F:DNA-binding transcription factor activity"/>
    <property type="evidence" value="ECO:0007669"/>
    <property type="project" value="InterPro"/>
</dbReference>
<evidence type="ECO:0000259" key="4">
    <source>
        <dbReference type="PROSITE" id="PS50995"/>
    </source>
</evidence>
<protein>
    <submittedName>
        <fullName evidence="5">MarR family transcriptional regulator</fullName>
    </submittedName>
</protein>
<sequence>MPAQDRLGLDIKRTEQALMSAKTAALKDVSLTVAQYAALLALADNPGISSAALARACMVSPQAMTTVLRNLDDRGLIERTPHPWHQNALQVRVTDTGAELLRQADERAHRIEQRILEELTPQEQETLRALLARCVTAIQVEPG</sequence>
<keyword evidence="6" id="KW-1185">Reference proteome</keyword>
<gene>
    <name evidence="5" type="ORF">EFW17_18815</name>
</gene>
<keyword evidence="1" id="KW-0805">Transcription regulation</keyword>
<dbReference type="PANTHER" id="PTHR42756:SF1">
    <property type="entry name" value="TRANSCRIPTIONAL REPRESSOR OF EMRAB OPERON"/>
    <property type="match status" value="1"/>
</dbReference>
<keyword evidence="3" id="KW-0804">Transcription</keyword>
<dbReference type="GO" id="GO:0003677">
    <property type="term" value="F:DNA binding"/>
    <property type="evidence" value="ECO:0007669"/>
    <property type="project" value="UniProtKB-KW"/>
</dbReference>
<feature type="domain" description="HTH marR-type" evidence="4">
    <location>
        <begin position="4"/>
        <end position="136"/>
    </location>
</feature>
<evidence type="ECO:0000313" key="6">
    <source>
        <dbReference type="Proteomes" id="UP000269198"/>
    </source>
</evidence>
<dbReference type="PROSITE" id="PS50995">
    <property type="entry name" value="HTH_MARR_2"/>
    <property type="match status" value="1"/>
</dbReference>
<dbReference type="SUPFAM" id="SSF46785">
    <property type="entry name" value="Winged helix' DNA-binding domain"/>
    <property type="match status" value="1"/>
</dbReference>
<dbReference type="EMBL" id="RJMB01000022">
    <property type="protein sequence ID" value="RNL82571.1"/>
    <property type="molecule type" value="Genomic_DNA"/>
</dbReference>
<dbReference type="Gene3D" id="1.10.10.10">
    <property type="entry name" value="Winged helix-like DNA-binding domain superfamily/Winged helix DNA-binding domain"/>
    <property type="match status" value="1"/>
</dbReference>
<proteinExistence type="predicted"/>
<name>A0A3N0E403_9ACTN</name>
<dbReference type="Pfam" id="PF12802">
    <property type="entry name" value="MarR_2"/>
    <property type="match status" value="1"/>
</dbReference>
<dbReference type="Proteomes" id="UP000269198">
    <property type="component" value="Unassembled WGS sequence"/>
</dbReference>
<reference evidence="5 6" key="1">
    <citation type="submission" date="2018-11" db="EMBL/GenBank/DDBJ databases">
        <title>The genome draft of YIM 96095.</title>
        <authorList>
            <person name="Tang S.-K."/>
            <person name="Chunyu W.-X."/>
            <person name="Feng Y.-Z."/>
        </authorList>
    </citation>
    <scope>NUCLEOTIDE SEQUENCE [LARGE SCALE GENOMIC DNA]</scope>
    <source>
        <strain evidence="5 6">YIM 96095</strain>
    </source>
</reference>
<evidence type="ECO:0000256" key="1">
    <source>
        <dbReference type="ARBA" id="ARBA00023015"/>
    </source>
</evidence>
<accession>A0A3N0E403</accession>
<dbReference type="InterPro" id="IPR000835">
    <property type="entry name" value="HTH_MarR-typ"/>
</dbReference>
<dbReference type="PRINTS" id="PR00598">
    <property type="entry name" value="HTHMARR"/>
</dbReference>
<dbReference type="InterPro" id="IPR036390">
    <property type="entry name" value="WH_DNA-bd_sf"/>
</dbReference>
<dbReference type="AlphaFoldDB" id="A0A3N0E403"/>